<dbReference type="InterPro" id="IPR011109">
    <property type="entry name" value="DNA_bind_recombinase_dom"/>
</dbReference>
<dbReference type="EMBL" id="NPOA01000004">
    <property type="protein sequence ID" value="PAV30375.1"/>
    <property type="molecule type" value="Genomic_DNA"/>
</dbReference>
<comment type="caution">
    <text evidence="4">The sequence shown here is derived from an EMBL/GenBank/DDBJ whole genome shotgun (WGS) entry which is preliminary data.</text>
</comment>
<dbReference type="InterPro" id="IPR050639">
    <property type="entry name" value="SSR_resolvase"/>
</dbReference>
<dbReference type="Proteomes" id="UP000218887">
    <property type="component" value="Unassembled WGS sequence"/>
</dbReference>
<proteinExistence type="predicted"/>
<dbReference type="Pfam" id="PF00239">
    <property type="entry name" value="Resolvase"/>
    <property type="match status" value="1"/>
</dbReference>
<dbReference type="SMART" id="SM00857">
    <property type="entry name" value="Resolvase"/>
    <property type="match status" value="1"/>
</dbReference>
<dbReference type="PROSITE" id="PS51736">
    <property type="entry name" value="RECOMBINASES_3"/>
    <property type="match status" value="1"/>
</dbReference>
<dbReference type="OrthoDB" id="9811097at2"/>
<dbReference type="GO" id="GO:0003677">
    <property type="term" value="F:DNA binding"/>
    <property type="evidence" value="ECO:0007669"/>
    <property type="project" value="InterPro"/>
</dbReference>
<name>A0A2A2IGX0_9BACI</name>
<evidence type="ECO:0000259" key="2">
    <source>
        <dbReference type="PROSITE" id="PS51736"/>
    </source>
</evidence>
<feature type="domain" description="Resolvase/invertase-type recombinase catalytic" evidence="2">
    <location>
        <begin position="15"/>
        <end position="163"/>
    </location>
</feature>
<evidence type="ECO:0000313" key="5">
    <source>
        <dbReference type="Proteomes" id="UP000218887"/>
    </source>
</evidence>
<keyword evidence="5" id="KW-1185">Reference proteome</keyword>
<dbReference type="SUPFAM" id="SSF53041">
    <property type="entry name" value="Resolvase-like"/>
    <property type="match status" value="1"/>
</dbReference>
<gene>
    <name evidence="4" type="ORF">CIL05_07850</name>
</gene>
<dbReference type="InterPro" id="IPR036162">
    <property type="entry name" value="Resolvase-like_N_sf"/>
</dbReference>
<dbReference type="Gene3D" id="3.40.50.1390">
    <property type="entry name" value="Resolvase, N-terminal catalytic domain"/>
    <property type="match status" value="1"/>
</dbReference>
<evidence type="ECO:0000256" key="1">
    <source>
        <dbReference type="SAM" id="Coils"/>
    </source>
</evidence>
<dbReference type="PANTHER" id="PTHR30461:SF23">
    <property type="entry name" value="DNA RECOMBINASE-RELATED"/>
    <property type="match status" value="1"/>
</dbReference>
<evidence type="ECO:0000313" key="4">
    <source>
        <dbReference type="EMBL" id="PAV30375.1"/>
    </source>
</evidence>
<feature type="coiled-coil region" evidence="1">
    <location>
        <begin position="385"/>
        <end position="440"/>
    </location>
</feature>
<dbReference type="PROSITE" id="PS51737">
    <property type="entry name" value="RECOMBINASE_DNA_BIND"/>
    <property type="match status" value="1"/>
</dbReference>
<keyword evidence="1" id="KW-0175">Coiled coil</keyword>
<dbReference type="Pfam" id="PF07508">
    <property type="entry name" value="Recombinase"/>
    <property type="match status" value="1"/>
</dbReference>
<protein>
    <recommendedName>
        <fullName evidence="6">Recombinase</fullName>
    </recommendedName>
</protein>
<dbReference type="RefSeq" id="WP_095654977.1">
    <property type="nucleotide sequence ID" value="NZ_NPOA01000004.1"/>
</dbReference>
<accession>A0A2A2IGX0</accession>
<evidence type="ECO:0008006" key="6">
    <source>
        <dbReference type="Google" id="ProtNLM"/>
    </source>
</evidence>
<dbReference type="GO" id="GO:0000150">
    <property type="term" value="F:DNA strand exchange activity"/>
    <property type="evidence" value="ECO:0007669"/>
    <property type="project" value="InterPro"/>
</dbReference>
<reference evidence="4 5" key="1">
    <citation type="submission" date="2017-08" db="EMBL/GenBank/DDBJ databases">
        <title>Virgibacillus indicus sp. nov. and Virgibacillus profoundi sp. nov, two moderately halophilic bacteria isolated from marine sediment by using the Microfluidic Streak Plate.</title>
        <authorList>
            <person name="Xu B."/>
            <person name="Hu B."/>
            <person name="Wang J."/>
            <person name="Zhu Y."/>
            <person name="Huang L."/>
            <person name="Du W."/>
            <person name="Huang Y."/>
        </authorList>
    </citation>
    <scope>NUCLEOTIDE SEQUENCE [LARGE SCALE GENOMIC DNA]</scope>
    <source>
        <strain evidence="4 5">IO3-P3-H5</strain>
    </source>
</reference>
<dbReference type="InterPro" id="IPR006119">
    <property type="entry name" value="Resolv_N"/>
</dbReference>
<dbReference type="Gene3D" id="3.90.1750.20">
    <property type="entry name" value="Putative Large Serine Recombinase, Chain B, Domain 2"/>
    <property type="match status" value="1"/>
</dbReference>
<feature type="domain" description="Recombinase" evidence="3">
    <location>
        <begin position="171"/>
        <end position="301"/>
    </location>
</feature>
<sequence>MLLEQHESDFESIKHVAAYLRKSQSMGDKDEDLLKHKSVIEEVCESRGWSYVLYEEVVTGDTIEGRPKMLELLSDVERSQYDAIFCFDIDRLGRGGGGDREKIGITLQHSDTYLITANPYKIYDLNNENDDQAYDMQSFMGRFEYKMIKKRFKAGKRIGLRLGRWVNAQAPHGYTYNRKLKQLEVDEEKRPIIRKIVEHALEGMTLADIAWELNKKHIPSPRNKKWAPITISRMLKSQVYLGHIVGNKSEGNRKRVATSSSKPFKYLPEDKWVIVKNCHEPLITEEEYDLLMKRFSNRPKRIYNNKIHSFTGLITCGKCNKNMTMKRFGNGKLGVAKCECGNRGGDIELVEKAVIDTVEALRDNLNNIQIDDVEKQKKNMLNKKLDDLIQDCDKQDLAIERIEEAFENGLYDIQKTRKKTEERQQEKWKLEKEIRNIRKQLTSVDSFDSKERITAIDKFISDIENEDSGEIKNKIYKDILNNIVWTRDNEKRVSVKVNFL</sequence>
<evidence type="ECO:0000259" key="3">
    <source>
        <dbReference type="PROSITE" id="PS51737"/>
    </source>
</evidence>
<dbReference type="AlphaFoldDB" id="A0A2A2IGX0"/>
<dbReference type="InterPro" id="IPR038109">
    <property type="entry name" value="DNA_bind_recomb_sf"/>
</dbReference>
<organism evidence="4 5">
    <name type="scientific">Virgibacillus profundi</name>
    <dbReference type="NCBI Taxonomy" id="2024555"/>
    <lineage>
        <taxon>Bacteria</taxon>
        <taxon>Bacillati</taxon>
        <taxon>Bacillota</taxon>
        <taxon>Bacilli</taxon>
        <taxon>Bacillales</taxon>
        <taxon>Bacillaceae</taxon>
        <taxon>Virgibacillus</taxon>
    </lineage>
</organism>
<dbReference type="PANTHER" id="PTHR30461">
    <property type="entry name" value="DNA-INVERTASE FROM LAMBDOID PROPHAGE"/>
    <property type="match status" value="1"/>
</dbReference>